<feature type="region of interest" description="Disordered" evidence="1">
    <location>
        <begin position="67"/>
        <end position="93"/>
    </location>
</feature>
<reference evidence="2" key="2">
    <citation type="submission" date="2018-10" db="UniProtKB">
        <authorList>
            <consortium name="EnsemblPlants"/>
        </authorList>
    </citation>
    <scope>IDENTIFICATION</scope>
</reference>
<dbReference type="EnsemblPlants" id="TraesCS2B02G447500.1">
    <property type="protein sequence ID" value="TraesCS2B02G447500.1"/>
    <property type="gene ID" value="TraesCS2B02G447500"/>
</dbReference>
<evidence type="ECO:0000256" key="1">
    <source>
        <dbReference type="SAM" id="MobiDB-lite"/>
    </source>
</evidence>
<dbReference type="Gramene" id="TraesCS2B02G447500.1">
    <property type="protein sequence ID" value="TraesCS2B02G447500.1"/>
    <property type="gene ID" value="TraesCS2B02G447500"/>
</dbReference>
<evidence type="ECO:0000313" key="3">
    <source>
        <dbReference type="Proteomes" id="UP000019116"/>
    </source>
</evidence>
<dbReference type="SMR" id="A0A3B6CBN7"/>
<dbReference type="RefSeq" id="XP_044320384.1">
    <property type="nucleotide sequence ID" value="XM_044464449.1"/>
</dbReference>
<dbReference type="Gramene" id="TraesCS2B03G1138000.1">
    <property type="protein sequence ID" value="TraesCS2B03G1138000.1.CDS"/>
    <property type="gene ID" value="TraesCS2B03G1138000"/>
</dbReference>
<dbReference type="GeneID" id="100125679"/>
<dbReference type="Proteomes" id="UP000019116">
    <property type="component" value="Chromosome 2B"/>
</dbReference>
<sequence length="142" mass="13733">MASSSVLLGGGAGAGAAAFTGAAAGKALPRPCFLAARPHTVSGGRLCLQTPPRATPANDAVETVKGAAGEAGDKVSEGADSVTKAASDAAGKVQEAVEGAVEGAKDLGEKAKQATEEAWDATKDAAQGVADDVTAAVEDVSK</sequence>
<dbReference type="Gene3D" id="1.10.287.700">
    <property type="entry name" value="Helix hairpin bin"/>
    <property type="match status" value="1"/>
</dbReference>
<organism evidence="2">
    <name type="scientific">Triticum aestivum</name>
    <name type="common">Wheat</name>
    <dbReference type="NCBI Taxonomy" id="4565"/>
    <lineage>
        <taxon>Eukaryota</taxon>
        <taxon>Viridiplantae</taxon>
        <taxon>Streptophyta</taxon>
        <taxon>Embryophyta</taxon>
        <taxon>Tracheophyta</taxon>
        <taxon>Spermatophyta</taxon>
        <taxon>Magnoliopsida</taxon>
        <taxon>Liliopsida</taxon>
        <taxon>Poales</taxon>
        <taxon>Poaceae</taxon>
        <taxon>BOP clade</taxon>
        <taxon>Pooideae</taxon>
        <taxon>Triticodae</taxon>
        <taxon>Triticeae</taxon>
        <taxon>Triticinae</taxon>
        <taxon>Triticum</taxon>
    </lineage>
</organism>
<accession>A0A3B6CBN7</accession>
<name>A0A3B6CBN7_WHEAT</name>
<proteinExistence type="predicted"/>
<gene>
    <name evidence="2" type="primary">LOC100125679</name>
</gene>
<keyword evidence="3" id="KW-1185">Reference proteome</keyword>
<evidence type="ECO:0000313" key="2">
    <source>
        <dbReference type="EnsemblPlants" id="TraesCS2B02G447500.1"/>
    </source>
</evidence>
<dbReference type="OrthoDB" id="659982at2759"/>
<dbReference type="AlphaFoldDB" id="A0A3B6CBN7"/>
<protein>
    <submittedName>
        <fullName evidence="2">Uncharacterized protein</fullName>
    </submittedName>
</protein>
<reference evidence="2" key="1">
    <citation type="submission" date="2018-08" db="EMBL/GenBank/DDBJ databases">
        <authorList>
            <person name="Rossello M."/>
        </authorList>
    </citation>
    <scope>NUCLEOTIDE SEQUENCE [LARGE SCALE GENOMIC DNA]</scope>
    <source>
        <strain evidence="2">cv. Chinese Spring</strain>
    </source>
</reference>
<dbReference type="STRING" id="4565.A0A3B6CBN7"/>